<keyword evidence="1" id="KW-0812">Transmembrane</keyword>
<feature type="transmembrane region" description="Helical" evidence="1">
    <location>
        <begin position="55"/>
        <end position="75"/>
    </location>
</feature>
<keyword evidence="1" id="KW-0472">Membrane</keyword>
<evidence type="ECO:0000256" key="1">
    <source>
        <dbReference type="SAM" id="Phobius"/>
    </source>
</evidence>
<dbReference type="InterPro" id="IPR010331">
    <property type="entry name" value="ExoD"/>
</dbReference>
<dbReference type="EMBL" id="JABFDB010000011">
    <property type="protein sequence ID" value="NYZ21225.1"/>
    <property type="molecule type" value="Genomic_DNA"/>
</dbReference>
<protein>
    <submittedName>
        <fullName evidence="2">Exopolysaccharide biosynthesis protein</fullName>
    </submittedName>
</protein>
<organism evidence="2 3">
    <name type="scientific">Azospirillum oleiclasticum</name>
    <dbReference type="NCBI Taxonomy" id="2735135"/>
    <lineage>
        <taxon>Bacteria</taxon>
        <taxon>Pseudomonadati</taxon>
        <taxon>Pseudomonadota</taxon>
        <taxon>Alphaproteobacteria</taxon>
        <taxon>Rhodospirillales</taxon>
        <taxon>Azospirillaceae</taxon>
        <taxon>Azospirillum</taxon>
    </lineage>
</organism>
<dbReference type="Pfam" id="PF06055">
    <property type="entry name" value="ExoD"/>
    <property type="match status" value="1"/>
</dbReference>
<evidence type="ECO:0000313" key="3">
    <source>
        <dbReference type="Proteomes" id="UP000584642"/>
    </source>
</evidence>
<evidence type="ECO:0000313" key="2">
    <source>
        <dbReference type="EMBL" id="NYZ21225.1"/>
    </source>
</evidence>
<comment type="caution">
    <text evidence="2">The sequence shown here is derived from an EMBL/GenBank/DDBJ whole genome shotgun (WGS) entry which is preliminary data.</text>
</comment>
<accession>A0ABX2TAB0</accession>
<gene>
    <name evidence="2" type="ORF">HND93_16025</name>
</gene>
<proteinExistence type="predicted"/>
<keyword evidence="3" id="KW-1185">Reference proteome</keyword>
<feature type="transmembrane region" description="Helical" evidence="1">
    <location>
        <begin position="170"/>
        <end position="200"/>
    </location>
</feature>
<sequence>MVSPPPRRRASELLLDFLEHEHGRTITLGGLVALLGDRAFGMMLLLLAIPNVIPMPGLSTAVGIPMILLGAQMAAGMRQPWLPRRLASVGFDRDAFLGVVRRVHPHVARVERHLRPRLPQFTEALAERLLGLVIIVLAGVLSLPIVFGNLPPAVGIGLIALGLIERDGAFVLAGLVGSVLALAFVSAVVFGLGGAAWLLVRGLFA</sequence>
<name>A0ABX2TAB0_9PROT</name>
<dbReference type="PIRSF" id="PIRSF033239">
    <property type="entry name" value="ExoD"/>
    <property type="match status" value="1"/>
</dbReference>
<dbReference type="PANTHER" id="PTHR41795">
    <property type="entry name" value="EXOPOLYSACCHARIDE SYNTHESIS PROTEIN"/>
    <property type="match status" value="1"/>
</dbReference>
<feature type="transmembrane region" description="Helical" evidence="1">
    <location>
        <begin position="129"/>
        <end position="150"/>
    </location>
</feature>
<dbReference type="PANTHER" id="PTHR41795:SF1">
    <property type="entry name" value="EXOPOLYSACCHARIDE SYNTHESIS PROTEIN"/>
    <property type="match status" value="1"/>
</dbReference>
<keyword evidence="1" id="KW-1133">Transmembrane helix</keyword>
<dbReference type="Proteomes" id="UP000584642">
    <property type="component" value="Unassembled WGS sequence"/>
</dbReference>
<reference evidence="2 3" key="1">
    <citation type="submission" date="2020-05" db="EMBL/GenBank/DDBJ databases">
        <title>Azospirillum oleiclasticum sp. nov, a nitrogen-fixing and heavy crude oil-emulsifying bacterium isolated from the crude oil of Yumen Oilfield.</title>
        <authorList>
            <person name="Wu D."/>
            <person name="Cai M."/>
            <person name="Zhang X."/>
        </authorList>
    </citation>
    <scope>NUCLEOTIDE SEQUENCE [LARGE SCALE GENOMIC DNA]</scope>
    <source>
        <strain evidence="2 3">ROY-1-1-2</strain>
    </source>
</reference>